<feature type="region of interest" description="Disordered" evidence="3">
    <location>
        <begin position="1"/>
        <end position="25"/>
    </location>
</feature>
<dbReference type="EMBL" id="JAVFWL010000004">
    <property type="protein sequence ID" value="KAK6748795.1"/>
    <property type="molecule type" value="Genomic_DNA"/>
</dbReference>
<sequence>MASKSQHPELPYTWRPSARGLRQPNDSCAGHKTVRLQADIIIHRLRTLSNLLEGTNSSPNQSISSLNVARVSLIPYLRITKVLLVQCVCGHTPTMKYFILVLVIAACFAFDKESMLKHNKIGKEPVGTFEVTSTCDECKSLVHRFNEAAKDPKKLAELKMLLNVLCHETSYVDECRVFVSKLDVIVKKLEPYLKDEERVCKKFHMCSNSRLEAFHRIGLLYAKRGMNKVEGLKDLVCDECQFAAKELKELVEDKERQQAIRDFFSQNICKHMSRYQGMCDMLVEQFLPEMFQELDSLLQDPKKACADIGFCPRVGAPRKLTRPYAKTSLHPAHAFFGAAKTIETPAGSILMSCLECKVAAEGAITGLVEDRFKISASIQQFACHELLPSNFTASCDDFVSLYLPTVLYMTFEQPTPEGLCEMTKSCDSASLSRMSKLSKTQIRNLSCKSCAGLQKYFKNMLDQPVTSRFQLYAIRELKRSVCDYLGDFAITCDRFIDHIVPRLFVQFSEINKTVDICSKIHPGC</sequence>
<dbReference type="SMART" id="SM00741">
    <property type="entry name" value="SapB"/>
    <property type="match status" value="4"/>
</dbReference>
<dbReference type="Proteomes" id="UP001303046">
    <property type="component" value="Unassembled WGS sequence"/>
</dbReference>
<evidence type="ECO:0000256" key="2">
    <source>
        <dbReference type="ARBA" id="ARBA00023180"/>
    </source>
</evidence>
<feature type="domain" description="Saposin B-type" evidence="4">
    <location>
        <begin position="443"/>
        <end position="524"/>
    </location>
</feature>
<keyword evidence="6" id="KW-1185">Reference proteome</keyword>
<feature type="domain" description="Saposin B-type" evidence="4">
    <location>
        <begin position="349"/>
        <end position="430"/>
    </location>
</feature>
<comment type="caution">
    <text evidence="5">The sequence shown here is derived from an EMBL/GenBank/DDBJ whole genome shotgun (WGS) entry which is preliminary data.</text>
</comment>
<dbReference type="PANTHER" id="PTHR11480">
    <property type="entry name" value="SAPOSIN-RELATED"/>
    <property type="match status" value="1"/>
</dbReference>
<dbReference type="SUPFAM" id="SSF47862">
    <property type="entry name" value="Saposin"/>
    <property type="match status" value="3"/>
</dbReference>
<dbReference type="InterPro" id="IPR008138">
    <property type="entry name" value="SapB_2"/>
</dbReference>
<name>A0ABR1DEW4_NECAM</name>
<dbReference type="InterPro" id="IPR051428">
    <property type="entry name" value="Sphingo_Act-Surfact_Prot"/>
</dbReference>
<evidence type="ECO:0000259" key="4">
    <source>
        <dbReference type="PROSITE" id="PS50015"/>
    </source>
</evidence>
<keyword evidence="1" id="KW-1015">Disulfide bond</keyword>
<evidence type="ECO:0000313" key="5">
    <source>
        <dbReference type="EMBL" id="KAK6748795.1"/>
    </source>
</evidence>
<dbReference type="InterPro" id="IPR011001">
    <property type="entry name" value="Saposin-like"/>
</dbReference>
<evidence type="ECO:0000313" key="6">
    <source>
        <dbReference type="Proteomes" id="UP001303046"/>
    </source>
</evidence>
<evidence type="ECO:0000256" key="1">
    <source>
        <dbReference type="ARBA" id="ARBA00023157"/>
    </source>
</evidence>
<dbReference type="InterPro" id="IPR008139">
    <property type="entry name" value="SaposinB_dom"/>
</dbReference>
<protein>
    <recommendedName>
        <fullName evidence="4">Saposin B-type domain-containing protein</fullName>
    </recommendedName>
</protein>
<reference evidence="5 6" key="1">
    <citation type="submission" date="2023-08" db="EMBL/GenBank/DDBJ databases">
        <title>A Necator americanus chromosomal reference genome.</title>
        <authorList>
            <person name="Ilik V."/>
            <person name="Petrzelkova K.J."/>
            <person name="Pardy F."/>
            <person name="Fuh T."/>
            <person name="Niatou-Singa F.S."/>
            <person name="Gouil Q."/>
            <person name="Baker L."/>
            <person name="Ritchie M.E."/>
            <person name="Jex A.R."/>
            <person name="Gazzola D."/>
            <person name="Li H."/>
            <person name="Toshio Fujiwara R."/>
            <person name="Zhan B."/>
            <person name="Aroian R.V."/>
            <person name="Pafco B."/>
            <person name="Schwarz E.M."/>
        </authorList>
    </citation>
    <scope>NUCLEOTIDE SEQUENCE [LARGE SCALE GENOMIC DNA]</scope>
    <source>
        <strain evidence="5 6">Aroian</strain>
        <tissue evidence="5">Whole animal</tissue>
    </source>
</reference>
<organism evidence="5 6">
    <name type="scientific">Necator americanus</name>
    <name type="common">Human hookworm</name>
    <dbReference type="NCBI Taxonomy" id="51031"/>
    <lineage>
        <taxon>Eukaryota</taxon>
        <taxon>Metazoa</taxon>
        <taxon>Ecdysozoa</taxon>
        <taxon>Nematoda</taxon>
        <taxon>Chromadorea</taxon>
        <taxon>Rhabditida</taxon>
        <taxon>Rhabditina</taxon>
        <taxon>Rhabditomorpha</taxon>
        <taxon>Strongyloidea</taxon>
        <taxon>Ancylostomatidae</taxon>
        <taxon>Bunostominae</taxon>
        <taxon>Necator</taxon>
    </lineage>
</organism>
<dbReference type="Gene3D" id="1.10.225.10">
    <property type="entry name" value="Saposin-like"/>
    <property type="match status" value="4"/>
</dbReference>
<dbReference type="Pfam" id="PF03489">
    <property type="entry name" value="SapB_2"/>
    <property type="match status" value="1"/>
</dbReference>
<proteinExistence type="predicted"/>
<evidence type="ECO:0000256" key="3">
    <source>
        <dbReference type="SAM" id="MobiDB-lite"/>
    </source>
</evidence>
<feature type="domain" description="Saposin B-type" evidence="4">
    <location>
        <begin position="233"/>
        <end position="315"/>
    </location>
</feature>
<gene>
    <name evidence="5" type="primary">Necator_chrIV.g14724</name>
    <name evidence="5" type="ORF">RB195_001429</name>
</gene>
<feature type="domain" description="Saposin B-type" evidence="4">
    <location>
        <begin position="131"/>
        <end position="210"/>
    </location>
</feature>
<keyword evidence="2" id="KW-0325">Glycoprotein</keyword>
<accession>A0ABR1DEW4</accession>
<dbReference type="PROSITE" id="PS50015">
    <property type="entry name" value="SAP_B"/>
    <property type="match status" value="4"/>
</dbReference>
<dbReference type="PANTHER" id="PTHR11480:SF3">
    <property type="entry name" value="BCDNA.GH08312"/>
    <property type="match status" value="1"/>
</dbReference>